<dbReference type="EMBL" id="CAJOBR010060355">
    <property type="protein sequence ID" value="CAF5071028.1"/>
    <property type="molecule type" value="Genomic_DNA"/>
</dbReference>
<reference evidence="1" key="1">
    <citation type="submission" date="2021-02" db="EMBL/GenBank/DDBJ databases">
        <authorList>
            <person name="Nowell W R."/>
        </authorList>
    </citation>
    <scope>NUCLEOTIDE SEQUENCE</scope>
</reference>
<name>A0A822DI89_9BILA</name>
<evidence type="ECO:0000313" key="2">
    <source>
        <dbReference type="Proteomes" id="UP000663848"/>
    </source>
</evidence>
<organism evidence="1 2">
    <name type="scientific">Rotaria socialis</name>
    <dbReference type="NCBI Taxonomy" id="392032"/>
    <lineage>
        <taxon>Eukaryota</taxon>
        <taxon>Metazoa</taxon>
        <taxon>Spiralia</taxon>
        <taxon>Gnathifera</taxon>
        <taxon>Rotifera</taxon>
        <taxon>Eurotatoria</taxon>
        <taxon>Bdelloidea</taxon>
        <taxon>Philodinida</taxon>
        <taxon>Philodinidae</taxon>
        <taxon>Rotaria</taxon>
    </lineage>
</organism>
<comment type="caution">
    <text evidence="1">The sequence shown here is derived from an EMBL/GenBank/DDBJ whole genome shotgun (WGS) entry which is preliminary data.</text>
</comment>
<dbReference type="Proteomes" id="UP000663848">
    <property type="component" value="Unassembled WGS sequence"/>
</dbReference>
<proteinExistence type="predicted"/>
<dbReference type="AlphaFoldDB" id="A0A822DI89"/>
<feature type="non-terminal residue" evidence="1">
    <location>
        <position position="74"/>
    </location>
</feature>
<gene>
    <name evidence="1" type="ORF">QYT958_LOCUS43246</name>
</gene>
<sequence length="74" mass="9139">MNYELIYHRLQLLYDQPPRSYDKLEFHLLSIDLYEKLLQQTKTKLMSLRLLCLQTNIYQYETKLKLEKKEITNE</sequence>
<protein>
    <submittedName>
        <fullName evidence="1">Uncharacterized protein</fullName>
    </submittedName>
</protein>
<accession>A0A822DI89</accession>
<evidence type="ECO:0000313" key="1">
    <source>
        <dbReference type="EMBL" id="CAF5071028.1"/>
    </source>
</evidence>